<proteinExistence type="predicted"/>
<dbReference type="Proteomes" id="UP001295684">
    <property type="component" value="Unassembled WGS sequence"/>
</dbReference>
<accession>A0AAD1YAS8</accession>
<keyword evidence="2" id="KW-1185">Reference proteome</keyword>
<reference evidence="1" key="1">
    <citation type="submission" date="2023-07" db="EMBL/GenBank/DDBJ databases">
        <authorList>
            <consortium name="AG Swart"/>
            <person name="Singh M."/>
            <person name="Singh A."/>
            <person name="Seah K."/>
            <person name="Emmerich C."/>
        </authorList>
    </citation>
    <scope>NUCLEOTIDE SEQUENCE</scope>
    <source>
        <strain evidence="1">DP1</strain>
    </source>
</reference>
<gene>
    <name evidence="1" type="ORF">ECRASSUSDP1_LOCUS29000</name>
</gene>
<sequence>MNNDKLLKYKNLAPFSPKKALIPTRYFNNQPSSEEYFTVKENKPGSFRKRSPSISMLKKDVKFQGANLAPISSPKILKDPTNFTNITPLKFQRGNMMNTKDTREELKMNATNGFLTKKNCEIPT</sequence>
<evidence type="ECO:0000313" key="1">
    <source>
        <dbReference type="EMBL" id="CAI2387370.1"/>
    </source>
</evidence>
<protein>
    <submittedName>
        <fullName evidence="1">Uncharacterized protein</fullName>
    </submittedName>
</protein>
<dbReference type="AlphaFoldDB" id="A0AAD1YAS8"/>
<comment type="caution">
    <text evidence="1">The sequence shown here is derived from an EMBL/GenBank/DDBJ whole genome shotgun (WGS) entry which is preliminary data.</text>
</comment>
<organism evidence="1 2">
    <name type="scientific">Euplotes crassus</name>
    <dbReference type="NCBI Taxonomy" id="5936"/>
    <lineage>
        <taxon>Eukaryota</taxon>
        <taxon>Sar</taxon>
        <taxon>Alveolata</taxon>
        <taxon>Ciliophora</taxon>
        <taxon>Intramacronucleata</taxon>
        <taxon>Spirotrichea</taxon>
        <taxon>Hypotrichia</taxon>
        <taxon>Euplotida</taxon>
        <taxon>Euplotidae</taxon>
        <taxon>Moneuplotes</taxon>
    </lineage>
</organism>
<name>A0AAD1YAS8_EUPCR</name>
<evidence type="ECO:0000313" key="2">
    <source>
        <dbReference type="Proteomes" id="UP001295684"/>
    </source>
</evidence>
<dbReference type="EMBL" id="CAMPGE010029882">
    <property type="protein sequence ID" value="CAI2387370.1"/>
    <property type="molecule type" value="Genomic_DNA"/>
</dbReference>